<dbReference type="AlphaFoldDB" id="A0AA96V5D9"/>
<dbReference type="GO" id="GO:0006457">
    <property type="term" value="P:protein folding"/>
    <property type="evidence" value="ECO:0007669"/>
    <property type="project" value="InterPro"/>
</dbReference>
<dbReference type="Gene3D" id="2.30.22.10">
    <property type="entry name" value="Head domain of nucleotide exchange factor GrpE"/>
    <property type="match status" value="1"/>
</dbReference>
<gene>
    <name evidence="3 6" type="primary">grpE</name>
    <name evidence="6" type="ORF">MsAm2_06140</name>
</gene>
<dbReference type="PANTHER" id="PTHR21237:SF23">
    <property type="entry name" value="GRPE PROTEIN HOMOLOG, MITOCHONDRIAL"/>
    <property type="match status" value="1"/>
</dbReference>
<keyword evidence="3" id="KW-0963">Cytoplasm</keyword>
<evidence type="ECO:0000256" key="5">
    <source>
        <dbReference type="SAM" id="MobiDB-lite"/>
    </source>
</evidence>
<comment type="function">
    <text evidence="3">Participates actively in the response to hyperosmotic and heat shock by preventing the aggregation of stress-denatured proteins, in association with DnaK and GrpE. It is the nucleotide exchange factor for DnaK and may function as a thermosensor. Unfolded proteins bind initially to DnaJ; upon interaction with the DnaJ-bound protein, DnaK hydrolyzes its bound ATP, resulting in the formation of a stable complex. GrpE releases ADP from DnaK; ATP binding to DnaK triggers the release of the substrate protein, thus completing the reaction cycle. Several rounds of ATP-dependent interactions between DnaJ, DnaK and GrpE are required for fully efficient folding.</text>
</comment>
<evidence type="ECO:0000256" key="3">
    <source>
        <dbReference type="HAMAP-Rule" id="MF_01151"/>
    </source>
</evidence>
<evidence type="ECO:0000313" key="7">
    <source>
        <dbReference type="Proteomes" id="UP001304970"/>
    </source>
</evidence>
<dbReference type="Pfam" id="PF01025">
    <property type="entry name" value="GrpE"/>
    <property type="match status" value="1"/>
</dbReference>
<evidence type="ECO:0000256" key="4">
    <source>
        <dbReference type="RuleBase" id="RU004478"/>
    </source>
</evidence>
<dbReference type="Proteomes" id="UP001304970">
    <property type="component" value="Chromosome"/>
</dbReference>
<feature type="compositionally biased region" description="Basic residues" evidence="5">
    <location>
        <begin position="48"/>
        <end position="58"/>
    </location>
</feature>
<dbReference type="SUPFAM" id="SSF58014">
    <property type="entry name" value="Coiled-coil domain of nucleotide exchange factor GrpE"/>
    <property type="match status" value="1"/>
</dbReference>
<dbReference type="GO" id="GO:0000774">
    <property type="term" value="F:adenyl-nucleotide exchange factor activity"/>
    <property type="evidence" value="ECO:0007669"/>
    <property type="project" value="InterPro"/>
</dbReference>
<dbReference type="GO" id="GO:0051082">
    <property type="term" value="F:unfolded protein binding"/>
    <property type="evidence" value="ECO:0007669"/>
    <property type="project" value="TreeGrafter"/>
</dbReference>
<dbReference type="InterPro" id="IPR013805">
    <property type="entry name" value="GrpE_CC"/>
</dbReference>
<organism evidence="6 7">
    <name type="scientific">Methanolapillus ohkumae</name>
    <dbReference type="NCBI Taxonomy" id="3028298"/>
    <lineage>
        <taxon>Archaea</taxon>
        <taxon>Methanobacteriati</taxon>
        <taxon>Methanobacteriota</taxon>
        <taxon>Stenosarchaea group</taxon>
        <taxon>Methanomicrobia</taxon>
        <taxon>Methanosarcinales</taxon>
        <taxon>Methanosarcinaceae</taxon>
        <taxon>Methanolapillus</taxon>
    </lineage>
</organism>
<comment type="similarity">
    <text evidence="1 3 4">Belongs to the GrpE family.</text>
</comment>
<dbReference type="RefSeq" id="WP_338098342.1">
    <property type="nucleotide sequence ID" value="NZ_CP131061.1"/>
</dbReference>
<evidence type="ECO:0000256" key="1">
    <source>
        <dbReference type="ARBA" id="ARBA00009054"/>
    </source>
</evidence>
<dbReference type="SUPFAM" id="SSF51064">
    <property type="entry name" value="Head domain of nucleotide exchange factor GrpE"/>
    <property type="match status" value="1"/>
</dbReference>
<keyword evidence="3" id="KW-0346">Stress response</keyword>
<name>A0AA96V5D9_9EURY</name>
<evidence type="ECO:0000313" key="6">
    <source>
        <dbReference type="EMBL" id="WNY26834.1"/>
    </source>
</evidence>
<dbReference type="GO" id="GO:0051087">
    <property type="term" value="F:protein-folding chaperone binding"/>
    <property type="evidence" value="ECO:0007669"/>
    <property type="project" value="InterPro"/>
</dbReference>
<keyword evidence="7" id="KW-1185">Reference proteome</keyword>
<sequence length="227" mass="24880">MAEEKKDDKCFSDSPADVDQNTDDAEEKTSDRGCGCGQNGGNGGGHHDHPKKCHKSGKTGKSDPKNLEEIESLNAENAALTQRVEELTNKYLLMAADFDNYRKRNAKQMEETRKFAMEPLIMDMIEVADNFERAVLSTSKTEKNTSGALMEGLKNIHRQFMSILESYGVAQIQAAPGTEFDPALHESVTQVETCDYPDGAIVCVFSPGYTLHSKVIRPATVSVATNG</sequence>
<keyword evidence="2 3" id="KW-0143">Chaperone</keyword>
<feature type="region of interest" description="Disordered" evidence="5">
    <location>
        <begin position="1"/>
        <end position="65"/>
    </location>
</feature>
<comment type="subcellular location">
    <subcellularLocation>
        <location evidence="3">Cytoplasm</location>
    </subcellularLocation>
</comment>
<dbReference type="InterPro" id="IPR009012">
    <property type="entry name" value="GrpE_head"/>
</dbReference>
<evidence type="ECO:0000256" key="2">
    <source>
        <dbReference type="ARBA" id="ARBA00023186"/>
    </source>
</evidence>
<dbReference type="EMBL" id="CP131061">
    <property type="protein sequence ID" value="WNY26834.1"/>
    <property type="molecule type" value="Genomic_DNA"/>
</dbReference>
<dbReference type="PANTHER" id="PTHR21237">
    <property type="entry name" value="GRPE PROTEIN"/>
    <property type="match status" value="1"/>
</dbReference>
<accession>A0AA96V5D9</accession>
<protein>
    <recommendedName>
        <fullName evidence="3">Protein GrpE</fullName>
    </recommendedName>
    <alternativeName>
        <fullName evidence="3">HSP-70 cofactor</fullName>
    </alternativeName>
</protein>
<dbReference type="PRINTS" id="PR00773">
    <property type="entry name" value="GRPEPROTEIN"/>
</dbReference>
<dbReference type="InterPro" id="IPR000740">
    <property type="entry name" value="GrpE"/>
</dbReference>
<feature type="compositionally biased region" description="Gly residues" evidence="5">
    <location>
        <begin position="34"/>
        <end position="44"/>
    </location>
</feature>
<dbReference type="Gene3D" id="3.90.20.20">
    <property type="match status" value="1"/>
</dbReference>
<dbReference type="GO" id="GO:0005737">
    <property type="term" value="C:cytoplasm"/>
    <property type="evidence" value="ECO:0007669"/>
    <property type="project" value="UniProtKB-SubCell"/>
</dbReference>
<dbReference type="CDD" id="cd00446">
    <property type="entry name" value="GrpE"/>
    <property type="match status" value="1"/>
</dbReference>
<dbReference type="HAMAP" id="MF_01151">
    <property type="entry name" value="GrpE"/>
    <property type="match status" value="1"/>
</dbReference>
<dbReference type="GO" id="GO:0042803">
    <property type="term" value="F:protein homodimerization activity"/>
    <property type="evidence" value="ECO:0007669"/>
    <property type="project" value="InterPro"/>
</dbReference>
<comment type="subunit">
    <text evidence="3">Homodimer.</text>
</comment>
<reference evidence="6 7" key="1">
    <citation type="submission" date="2023-07" db="EMBL/GenBank/DDBJ databases">
        <title>Closed genome sequence of Methanosarcinaceae archaeon Am2.</title>
        <authorList>
            <person name="Poehlein A."/>
            <person name="Protasov E."/>
            <person name="Platt K."/>
            <person name="Reeh H."/>
            <person name="Daniel R."/>
            <person name="Brune A."/>
        </authorList>
    </citation>
    <scope>NUCLEOTIDE SEQUENCE [LARGE SCALE GENOMIC DNA]</scope>
    <source>
        <strain evidence="6 7">Am2</strain>
    </source>
</reference>
<feature type="compositionally biased region" description="Basic and acidic residues" evidence="5">
    <location>
        <begin position="1"/>
        <end position="11"/>
    </location>
</feature>
<dbReference type="GeneID" id="89228022"/>
<proteinExistence type="inferred from homology"/>